<evidence type="ECO:0000313" key="3">
    <source>
        <dbReference type="Proteomes" id="UP000269721"/>
    </source>
</evidence>
<sequence>MADLDSAWPPSTPTTSPTPGNPPSPSSTPSHPPPNYPTPPNPAHIKKPYRHRVLLAHKDRFMGTLTCFTLSSFDGKQVDDLLLPPKFENDPTFARRLLPASSSTHNAHLDVEQRIEVQPRSEHVLYLVVKANVPGVKGPYSRQRGAQDEDRLQRSVTDEELALVAKLSRGANAGGGGGVEEGADGKAGRDEEDGRSSGEDSWESDMEEHLLNALFTPDPRPPAAHFFEDDGGEVE</sequence>
<evidence type="ECO:0000313" key="2">
    <source>
        <dbReference type="EMBL" id="RKO94114.1"/>
    </source>
</evidence>
<accession>A0A4P9WMH6</accession>
<dbReference type="AlphaFoldDB" id="A0A4P9WMH6"/>
<reference evidence="3" key="1">
    <citation type="journal article" date="2018" name="Nat. Microbiol.">
        <title>Leveraging single-cell genomics to expand the fungal tree of life.</title>
        <authorList>
            <person name="Ahrendt S.R."/>
            <person name="Quandt C.A."/>
            <person name="Ciobanu D."/>
            <person name="Clum A."/>
            <person name="Salamov A."/>
            <person name="Andreopoulos B."/>
            <person name="Cheng J.F."/>
            <person name="Woyke T."/>
            <person name="Pelin A."/>
            <person name="Henrissat B."/>
            <person name="Reynolds N.K."/>
            <person name="Benny G.L."/>
            <person name="Smith M.E."/>
            <person name="James T.Y."/>
            <person name="Grigoriev I.V."/>
        </authorList>
    </citation>
    <scope>NUCLEOTIDE SEQUENCE [LARGE SCALE GENOMIC DNA]</scope>
</reference>
<feature type="region of interest" description="Disordered" evidence="1">
    <location>
        <begin position="1"/>
        <end position="45"/>
    </location>
</feature>
<proteinExistence type="predicted"/>
<gene>
    <name evidence="2" type="ORF">BDK51DRAFT_33638</name>
</gene>
<organism evidence="2 3">
    <name type="scientific">Blyttiomyces helicus</name>
    <dbReference type="NCBI Taxonomy" id="388810"/>
    <lineage>
        <taxon>Eukaryota</taxon>
        <taxon>Fungi</taxon>
        <taxon>Fungi incertae sedis</taxon>
        <taxon>Chytridiomycota</taxon>
        <taxon>Chytridiomycota incertae sedis</taxon>
        <taxon>Chytridiomycetes</taxon>
        <taxon>Chytridiomycetes incertae sedis</taxon>
        <taxon>Blyttiomyces</taxon>
    </lineage>
</organism>
<dbReference type="EMBL" id="KZ994007">
    <property type="protein sequence ID" value="RKO94114.1"/>
    <property type="molecule type" value="Genomic_DNA"/>
</dbReference>
<keyword evidence="3" id="KW-1185">Reference proteome</keyword>
<feature type="region of interest" description="Disordered" evidence="1">
    <location>
        <begin position="167"/>
        <end position="235"/>
    </location>
</feature>
<name>A0A4P9WMH6_9FUNG</name>
<dbReference type="Proteomes" id="UP000269721">
    <property type="component" value="Unassembled WGS sequence"/>
</dbReference>
<protein>
    <submittedName>
        <fullName evidence="2">Uncharacterized protein</fullName>
    </submittedName>
</protein>
<feature type="compositionally biased region" description="Pro residues" evidence="1">
    <location>
        <begin position="19"/>
        <end position="42"/>
    </location>
</feature>
<evidence type="ECO:0000256" key="1">
    <source>
        <dbReference type="SAM" id="MobiDB-lite"/>
    </source>
</evidence>
<feature type="compositionally biased region" description="Basic and acidic residues" evidence="1">
    <location>
        <begin position="183"/>
        <end position="198"/>
    </location>
</feature>